<name>A0A0E9NQY0_SAICN</name>
<keyword evidence="6" id="KW-0472">Membrane</keyword>
<dbReference type="STRING" id="698492.A0A0E9NQY0"/>
<proteinExistence type="inferred from homology"/>
<reference evidence="8 9" key="2">
    <citation type="journal article" date="2014" name="J. Gen. Appl. Microbiol.">
        <title>The early diverging ascomycetous budding yeast Saitoella complicata has three histone deacetylases belonging to the Clr6, Hos2, and Rpd3 lineages.</title>
        <authorList>
            <person name="Nishida H."/>
            <person name="Matsumoto T."/>
            <person name="Kondo S."/>
            <person name="Hamamoto M."/>
            <person name="Yoshikawa H."/>
        </authorList>
    </citation>
    <scope>NUCLEOTIDE SEQUENCE [LARGE SCALE GENOMIC DNA]</scope>
    <source>
        <strain evidence="8 9">NRRL Y-17804</strain>
    </source>
</reference>
<dbReference type="PANTHER" id="PTHR33798:SF5">
    <property type="entry name" value="FLAVIN REDUCTASE LIKE DOMAIN-CONTAINING PROTEIN"/>
    <property type="match status" value="1"/>
</dbReference>
<dbReference type="Gene3D" id="2.30.110.10">
    <property type="entry name" value="Electron Transport, Fmn-binding Protein, Chain A"/>
    <property type="match status" value="1"/>
</dbReference>
<keyword evidence="2" id="KW-0285">Flavoprotein</keyword>
<dbReference type="SMART" id="SM00903">
    <property type="entry name" value="Flavin_Reduct"/>
    <property type="match status" value="1"/>
</dbReference>
<accession>A0A0E9NQY0</accession>
<evidence type="ECO:0000256" key="2">
    <source>
        <dbReference type="ARBA" id="ARBA00022630"/>
    </source>
</evidence>
<reference evidence="8 9" key="1">
    <citation type="journal article" date="2011" name="J. Gen. Appl. Microbiol.">
        <title>Draft genome sequencing of the enigmatic yeast Saitoella complicata.</title>
        <authorList>
            <person name="Nishida H."/>
            <person name="Hamamoto M."/>
            <person name="Sugiyama J."/>
        </authorList>
    </citation>
    <scope>NUCLEOTIDE SEQUENCE [LARGE SCALE GENOMIC DNA]</scope>
    <source>
        <strain evidence="8 9">NRRL Y-17804</strain>
    </source>
</reference>
<feature type="transmembrane region" description="Helical" evidence="6">
    <location>
        <begin position="392"/>
        <end position="409"/>
    </location>
</feature>
<evidence type="ECO:0000256" key="5">
    <source>
        <dbReference type="SAM" id="MobiDB-lite"/>
    </source>
</evidence>
<gene>
    <name evidence="8" type="ORF">G7K_5921-t1</name>
</gene>
<evidence type="ECO:0000259" key="7">
    <source>
        <dbReference type="SMART" id="SM00903"/>
    </source>
</evidence>
<comment type="cofactor">
    <cofactor evidence="1">
        <name>FMN</name>
        <dbReference type="ChEBI" id="CHEBI:58210"/>
    </cofactor>
</comment>
<evidence type="ECO:0000313" key="9">
    <source>
        <dbReference type="Proteomes" id="UP000033140"/>
    </source>
</evidence>
<keyword evidence="6" id="KW-0812">Transmembrane</keyword>
<evidence type="ECO:0000256" key="3">
    <source>
        <dbReference type="ARBA" id="ARBA00022643"/>
    </source>
</evidence>
<dbReference type="GO" id="GO:0010181">
    <property type="term" value="F:FMN binding"/>
    <property type="evidence" value="ECO:0007669"/>
    <property type="project" value="InterPro"/>
</dbReference>
<feature type="domain" description="Flavin reductase like" evidence="7">
    <location>
        <begin position="90"/>
        <end position="248"/>
    </location>
</feature>
<evidence type="ECO:0000313" key="8">
    <source>
        <dbReference type="EMBL" id="GAO51830.1"/>
    </source>
</evidence>
<dbReference type="Proteomes" id="UP000033140">
    <property type="component" value="Unassembled WGS sequence"/>
</dbReference>
<dbReference type="Pfam" id="PF01613">
    <property type="entry name" value="Flavin_Reduct"/>
    <property type="match status" value="1"/>
</dbReference>
<organism evidence="8 9">
    <name type="scientific">Saitoella complicata (strain BCRC 22490 / CBS 7301 / JCM 7358 / NBRC 10748 / NRRL Y-17804)</name>
    <dbReference type="NCBI Taxonomy" id="698492"/>
    <lineage>
        <taxon>Eukaryota</taxon>
        <taxon>Fungi</taxon>
        <taxon>Dikarya</taxon>
        <taxon>Ascomycota</taxon>
        <taxon>Taphrinomycotina</taxon>
        <taxon>Taphrinomycotina incertae sedis</taxon>
        <taxon>Saitoella</taxon>
    </lineage>
</organism>
<dbReference type="InterPro" id="IPR012349">
    <property type="entry name" value="Split_barrel_FMN-bd"/>
</dbReference>
<dbReference type="PANTHER" id="PTHR33798">
    <property type="entry name" value="FLAVOPROTEIN OXYGENASE"/>
    <property type="match status" value="1"/>
</dbReference>
<comment type="similarity">
    <text evidence="4">Belongs to the flavoredoxin family.</text>
</comment>
<comment type="caution">
    <text evidence="8">The sequence shown here is derived from an EMBL/GenBank/DDBJ whole genome shotgun (WGS) entry which is preliminary data.</text>
</comment>
<evidence type="ECO:0000256" key="4">
    <source>
        <dbReference type="ARBA" id="ARBA00038054"/>
    </source>
</evidence>
<keyword evidence="9" id="KW-1185">Reference proteome</keyword>
<sequence length="647" mass="72077">MAIGDNPEKHLDAEQHVRRNPHPDFKKVEASRPDWEEDASHSWHYTKTRSPDWTPGSGANDDVWTKTDTVSIDPYEEGRRAVDNYKLMISGIVPRPVGFVSTINPTTNVPNLAPFSFTQMVNHDPPIFVIGFASSIAEAKDTLSNLLTTKECVINIISETYIEAANYTAIDAPSHVSEWPLSGLHPAPSVNVQPSRVAESPFSIEGTLLNAQEFKNPSGKVTGTMCTIQGVYFHIHAAALNAERNIIDPAVLRPICRLGGISYARLTAGFELPRPDYNKELEGEKYGEELKEAAGILKVHGDKERDALVGEKLTFVQDDEVCSLRRTNRSTDHSAPHDSAPPRYTTRPGRMISLRTTSLTISLSSLLTNALTTLLARQLPADDYLMSDALSWYAWFAVGVSWVGVWGAWRRDATKLSFFSAYYTIETILSFLLRTFFILCIFTFQQDLCTFFTRTPNTFSPIHEHIPHGPPPAHHHAALGGPGAGVYEGQFGGVVFFDGPHLTEQTCRNLVETLPIESLVSIFLAIGAAVQVLGAVVVHRYANELCTRTEWREQRRRRSSSVSKEVWRVEEMEEGLPAYEPAAPAYESEEKRGQGVEVPLPAYMDIAANEAEEREQQEESVQESVRVRGPVCAGVHCVWFEEDDLHF</sequence>
<reference evidence="8 9" key="3">
    <citation type="journal article" date="2015" name="Genome Announc.">
        <title>Draft Genome Sequence of the Archiascomycetous Yeast Saitoella complicata.</title>
        <authorList>
            <person name="Yamauchi K."/>
            <person name="Kondo S."/>
            <person name="Hamamoto M."/>
            <person name="Takahashi Y."/>
            <person name="Ogura Y."/>
            <person name="Hayashi T."/>
            <person name="Nishida H."/>
        </authorList>
    </citation>
    <scope>NUCLEOTIDE SEQUENCE [LARGE SCALE GENOMIC DNA]</scope>
    <source>
        <strain evidence="8 9">NRRL Y-17804</strain>
    </source>
</reference>
<feature type="transmembrane region" description="Helical" evidence="6">
    <location>
        <begin position="352"/>
        <end position="372"/>
    </location>
</feature>
<feature type="compositionally biased region" description="Basic and acidic residues" evidence="5">
    <location>
        <begin position="1"/>
        <end position="41"/>
    </location>
</feature>
<feature type="region of interest" description="Disordered" evidence="5">
    <location>
        <begin position="1"/>
        <end position="61"/>
    </location>
</feature>
<evidence type="ECO:0000256" key="6">
    <source>
        <dbReference type="SAM" id="Phobius"/>
    </source>
</evidence>
<evidence type="ECO:0000256" key="1">
    <source>
        <dbReference type="ARBA" id="ARBA00001917"/>
    </source>
</evidence>
<keyword evidence="6" id="KW-1133">Transmembrane helix</keyword>
<feature type="transmembrane region" description="Helical" evidence="6">
    <location>
        <begin position="421"/>
        <end position="444"/>
    </location>
</feature>
<keyword evidence="3" id="KW-0288">FMN</keyword>
<feature type="region of interest" description="Disordered" evidence="5">
    <location>
        <begin position="327"/>
        <end position="346"/>
    </location>
</feature>
<dbReference type="SUPFAM" id="SSF50475">
    <property type="entry name" value="FMN-binding split barrel"/>
    <property type="match status" value="1"/>
</dbReference>
<feature type="transmembrane region" description="Helical" evidence="6">
    <location>
        <begin position="519"/>
        <end position="538"/>
    </location>
</feature>
<dbReference type="EMBL" id="BACD03000053">
    <property type="protein sequence ID" value="GAO51830.1"/>
    <property type="molecule type" value="Genomic_DNA"/>
</dbReference>
<protein>
    <recommendedName>
        <fullName evidence="7">Flavin reductase like domain-containing protein</fullName>
    </recommendedName>
</protein>
<dbReference type="InterPro" id="IPR002563">
    <property type="entry name" value="Flavin_Rdtase-like_dom"/>
</dbReference>
<dbReference type="AlphaFoldDB" id="A0A0E9NQY0"/>